<evidence type="ECO:0008006" key="2">
    <source>
        <dbReference type="Google" id="ProtNLM"/>
    </source>
</evidence>
<gene>
    <name evidence="1" type="ORF">SDC9_128759</name>
</gene>
<dbReference type="Pfam" id="PF14121">
    <property type="entry name" value="Porin_10"/>
    <property type="match status" value="1"/>
</dbReference>
<comment type="caution">
    <text evidence="1">The sequence shown here is derived from an EMBL/GenBank/DDBJ whole genome shotgun (WGS) entry which is preliminary data.</text>
</comment>
<protein>
    <recommendedName>
        <fullName evidence="2">TonB-dependent receptor-like beta-barrel domain-containing protein</fullName>
    </recommendedName>
</protein>
<sequence>MKTKIVNELTLQLGVDARYHTKYFVPGYEPALLQFYNQREKEIGEYPIATLYANMHLKQTRFYVMFYNVASQFLNPKEYFSLPGYPVNPMVLRMGVSVNLHN</sequence>
<evidence type="ECO:0000313" key="1">
    <source>
        <dbReference type="EMBL" id="MPM81702.1"/>
    </source>
</evidence>
<name>A0A645CYP5_9ZZZZ</name>
<reference evidence="1" key="1">
    <citation type="submission" date="2019-08" db="EMBL/GenBank/DDBJ databases">
        <authorList>
            <person name="Kucharzyk K."/>
            <person name="Murdoch R.W."/>
            <person name="Higgins S."/>
            <person name="Loffler F."/>
        </authorList>
    </citation>
    <scope>NUCLEOTIDE SEQUENCE</scope>
</reference>
<dbReference type="InterPro" id="IPR025631">
    <property type="entry name" value="Porin_10"/>
</dbReference>
<accession>A0A645CYP5</accession>
<proteinExistence type="predicted"/>
<dbReference type="AlphaFoldDB" id="A0A645CYP5"/>
<dbReference type="EMBL" id="VSSQ01030977">
    <property type="protein sequence ID" value="MPM81702.1"/>
    <property type="molecule type" value="Genomic_DNA"/>
</dbReference>
<organism evidence="1">
    <name type="scientific">bioreactor metagenome</name>
    <dbReference type="NCBI Taxonomy" id="1076179"/>
    <lineage>
        <taxon>unclassified sequences</taxon>
        <taxon>metagenomes</taxon>
        <taxon>ecological metagenomes</taxon>
    </lineage>
</organism>